<evidence type="ECO:0000256" key="4">
    <source>
        <dbReference type="ARBA" id="ARBA00023125"/>
    </source>
</evidence>
<dbReference type="NCBIfam" id="TIGR02937">
    <property type="entry name" value="sigma70-ECF"/>
    <property type="match status" value="1"/>
</dbReference>
<evidence type="ECO:0000313" key="10">
    <source>
        <dbReference type="Proteomes" id="UP000184105"/>
    </source>
</evidence>
<dbReference type="Pfam" id="PF08281">
    <property type="entry name" value="Sigma70_r4_2"/>
    <property type="match status" value="1"/>
</dbReference>
<keyword evidence="10" id="KW-1185">Reference proteome</keyword>
<evidence type="ECO:0000256" key="2">
    <source>
        <dbReference type="ARBA" id="ARBA00023015"/>
    </source>
</evidence>
<dbReference type="GO" id="GO:0006352">
    <property type="term" value="P:DNA-templated transcription initiation"/>
    <property type="evidence" value="ECO:0007669"/>
    <property type="project" value="InterPro"/>
</dbReference>
<keyword evidence="2 6" id="KW-0805">Transcription regulation</keyword>
<evidence type="ECO:0000313" key="9">
    <source>
        <dbReference type="EMBL" id="SHF88336.1"/>
    </source>
</evidence>
<dbReference type="InterPro" id="IPR036388">
    <property type="entry name" value="WH-like_DNA-bd_sf"/>
</dbReference>
<dbReference type="PROSITE" id="PS01063">
    <property type="entry name" value="SIGMA70_ECF"/>
    <property type="match status" value="1"/>
</dbReference>
<evidence type="ECO:0000256" key="1">
    <source>
        <dbReference type="ARBA" id="ARBA00010641"/>
    </source>
</evidence>
<evidence type="ECO:0000256" key="3">
    <source>
        <dbReference type="ARBA" id="ARBA00023082"/>
    </source>
</evidence>
<reference evidence="9 10" key="1">
    <citation type="submission" date="2016-11" db="EMBL/GenBank/DDBJ databases">
        <authorList>
            <person name="Varghese N."/>
            <person name="Submissions S."/>
        </authorList>
    </citation>
    <scope>NUCLEOTIDE SEQUENCE [LARGE SCALE GENOMIC DNA]</scope>
    <source>
        <strain evidence="9 10">DSM 22613</strain>
    </source>
</reference>
<gene>
    <name evidence="9" type="ORF">SAMN05444364_1156</name>
</gene>
<dbReference type="InterPro" id="IPR039425">
    <property type="entry name" value="RNA_pol_sigma-70-like"/>
</dbReference>
<organism evidence="9 10">
    <name type="scientific">Prevotella scopos JCM 17725</name>
    <dbReference type="NCBI Taxonomy" id="1236518"/>
    <lineage>
        <taxon>Bacteria</taxon>
        <taxon>Pseudomonadati</taxon>
        <taxon>Bacteroidota</taxon>
        <taxon>Bacteroidia</taxon>
        <taxon>Bacteroidales</taxon>
        <taxon>Prevotellaceae</taxon>
        <taxon>Prevotella</taxon>
    </lineage>
</organism>
<dbReference type="Pfam" id="PF04542">
    <property type="entry name" value="Sigma70_r2"/>
    <property type="match status" value="1"/>
</dbReference>
<dbReference type="PANTHER" id="PTHR43133:SF51">
    <property type="entry name" value="RNA POLYMERASE SIGMA FACTOR"/>
    <property type="match status" value="1"/>
</dbReference>
<dbReference type="InterPro" id="IPR007627">
    <property type="entry name" value="RNA_pol_sigma70_r2"/>
</dbReference>
<dbReference type="EMBL" id="FQWA01000015">
    <property type="protein sequence ID" value="SHF88336.1"/>
    <property type="molecule type" value="Genomic_DNA"/>
</dbReference>
<keyword evidence="4 6" id="KW-0238">DNA-binding</keyword>
<evidence type="ECO:0000259" key="8">
    <source>
        <dbReference type="Pfam" id="PF08281"/>
    </source>
</evidence>
<dbReference type="PANTHER" id="PTHR43133">
    <property type="entry name" value="RNA POLYMERASE ECF-TYPE SIGMA FACTO"/>
    <property type="match status" value="1"/>
</dbReference>
<name>A0AAX2F473_9BACT</name>
<dbReference type="Proteomes" id="UP000184105">
    <property type="component" value="Unassembled WGS sequence"/>
</dbReference>
<dbReference type="Gene3D" id="1.10.10.10">
    <property type="entry name" value="Winged helix-like DNA-binding domain superfamily/Winged helix DNA-binding domain"/>
    <property type="match status" value="1"/>
</dbReference>
<feature type="domain" description="RNA polymerase sigma-70 region 2" evidence="7">
    <location>
        <begin position="27"/>
        <end position="92"/>
    </location>
</feature>
<dbReference type="Gene3D" id="1.10.1740.10">
    <property type="match status" value="1"/>
</dbReference>
<dbReference type="CDD" id="cd06171">
    <property type="entry name" value="Sigma70_r4"/>
    <property type="match status" value="1"/>
</dbReference>
<comment type="caution">
    <text evidence="9">The sequence shown here is derived from an EMBL/GenBank/DDBJ whole genome shotgun (WGS) entry which is preliminary data.</text>
</comment>
<dbReference type="RefSeq" id="WP_025838957.1">
    <property type="nucleotide sequence ID" value="NZ_BAKP01000029.1"/>
</dbReference>
<dbReference type="InterPro" id="IPR014284">
    <property type="entry name" value="RNA_pol_sigma-70_dom"/>
</dbReference>
<sequence>MTPLDEAEVIRQLASPEGRQKVFPTIVDQYSQALYWKIRSIVLTHDDADDVLQNTFLKAWKNLPTFQGKAKLSTWFYRIAINEALDFLRHQKTATLSSADADLTVANRLMADDYFDGDKSQALLQEAIATLPNVQRTVFTLRYYDEMKYSEMSEILGTSEGSLKASYHIAVQKITDYVKRNE</sequence>
<keyword evidence="3 6" id="KW-0731">Sigma factor</keyword>
<keyword evidence="5 6" id="KW-0804">Transcription</keyword>
<protein>
    <recommendedName>
        <fullName evidence="6">RNA polymerase sigma factor</fullName>
    </recommendedName>
</protein>
<dbReference type="InterPro" id="IPR000838">
    <property type="entry name" value="RNA_pol_sigma70_ECF_CS"/>
</dbReference>
<dbReference type="SUPFAM" id="SSF88659">
    <property type="entry name" value="Sigma3 and sigma4 domains of RNA polymerase sigma factors"/>
    <property type="match status" value="1"/>
</dbReference>
<comment type="similarity">
    <text evidence="1 6">Belongs to the sigma-70 factor family. ECF subfamily.</text>
</comment>
<accession>A0AAX2F473</accession>
<evidence type="ECO:0000256" key="6">
    <source>
        <dbReference type="RuleBase" id="RU000716"/>
    </source>
</evidence>
<dbReference type="InterPro" id="IPR013249">
    <property type="entry name" value="RNA_pol_sigma70_r4_t2"/>
</dbReference>
<evidence type="ECO:0000256" key="5">
    <source>
        <dbReference type="ARBA" id="ARBA00023163"/>
    </source>
</evidence>
<evidence type="ECO:0000259" key="7">
    <source>
        <dbReference type="Pfam" id="PF04542"/>
    </source>
</evidence>
<dbReference type="GO" id="GO:0016987">
    <property type="term" value="F:sigma factor activity"/>
    <property type="evidence" value="ECO:0007669"/>
    <property type="project" value="UniProtKB-KW"/>
</dbReference>
<dbReference type="GO" id="GO:0003677">
    <property type="term" value="F:DNA binding"/>
    <property type="evidence" value="ECO:0007669"/>
    <property type="project" value="UniProtKB-KW"/>
</dbReference>
<dbReference type="InterPro" id="IPR013325">
    <property type="entry name" value="RNA_pol_sigma_r2"/>
</dbReference>
<dbReference type="AlphaFoldDB" id="A0AAX2F473"/>
<dbReference type="InterPro" id="IPR013324">
    <property type="entry name" value="RNA_pol_sigma_r3/r4-like"/>
</dbReference>
<dbReference type="SUPFAM" id="SSF88946">
    <property type="entry name" value="Sigma2 domain of RNA polymerase sigma factors"/>
    <property type="match status" value="1"/>
</dbReference>
<feature type="domain" description="RNA polymerase sigma factor 70 region 4 type 2" evidence="8">
    <location>
        <begin position="123"/>
        <end position="173"/>
    </location>
</feature>
<proteinExistence type="inferred from homology"/>